<evidence type="ECO:0000313" key="2">
    <source>
        <dbReference type="Proteomes" id="UP000199520"/>
    </source>
</evidence>
<gene>
    <name evidence="1" type="ORF">SAMN04490355_10961</name>
</gene>
<organism evidence="1 2">
    <name type="scientific">Pelosinus propionicus DSM 13327</name>
    <dbReference type="NCBI Taxonomy" id="1123291"/>
    <lineage>
        <taxon>Bacteria</taxon>
        <taxon>Bacillati</taxon>
        <taxon>Bacillota</taxon>
        <taxon>Negativicutes</taxon>
        <taxon>Selenomonadales</taxon>
        <taxon>Sporomusaceae</taxon>
        <taxon>Pelosinus</taxon>
    </lineage>
</organism>
<name>A0A1I4QF20_9FIRM</name>
<dbReference type="AlphaFoldDB" id="A0A1I4QF20"/>
<dbReference type="Proteomes" id="UP000199520">
    <property type="component" value="Unassembled WGS sequence"/>
</dbReference>
<protein>
    <submittedName>
        <fullName evidence="1">Uncharacterized protein</fullName>
    </submittedName>
</protein>
<dbReference type="RefSeq" id="WP_090944643.1">
    <property type="nucleotide sequence ID" value="NZ_FOTS01000096.1"/>
</dbReference>
<reference evidence="2" key="1">
    <citation type="submission" date="2016-10" db="EMBL/GenBank/DDBJ databases">
        <authorList>
            <person name="Varghese N."/>
            <person name="Submissions S."/>
        </authorList>
    </citation>
    <scope>NUCLEOTIDE SEQUENCE [LARGE SCALE GENOMIC DNA]</scope>
    <source>
        <strain evidence="2">DSM 13327</strain>
    </source>
</reference>
<keyword evidence="2" id="KW-1185">Reference proteome</keyword>
<sequence length="61" mass="7431">MRLIDRIRQAEKEYEKGEYVIWEPGMFAKSKSIKSVRVRQRTLKNLNKKKIIKENNSKKFF</sequence>
<evidence type="ECO:0000313" key="1">
    <source>
        <dbReference type="EMBL" id="SFM38240.1"/>
    </source>
</evidence>
<dbReference type="EMBL" id="FOTS01000096">
    <property type="protein sequence ID" value="SFM38240.1"/>
    <property type="molecule type" value="Genomic_DNA"/>
</dbReference>
<proteinExistence type="predicted"/>
<accession>A0A1I4QF20</accession>